<organism evidence="1 2">
    <name type="scientific">Cichorium intybus</name>
    <name type="common">Chicory</name>
    <dbReference type="NCBI Taxonomy" id="13427"/>
    <lineage>
        <taxon>Eukaryota</taxon>
        <taxon>Viridiplantae</taxon>
        <taxon>Streptophyta</taxon>
        <taxon>Embryophyta</taxon>
        <taxon>Tracheophyta</taxon>
        <taxon>Spermatophyta</taxon>
        <taxon>Magnoliopsida</taxon>
        <taxon>eudicotyledons</taxon>
        <taxon>Gunneridae</taxon>
        <taxon>Pentapetalae</taxon>
        <taxon>asterids</taxon>
        <taxon>campanulids</taxon>
        <taxon>Asterales</taxon>
        <taxon>Asteraceae</taxon>
        <taxon>Cichorioideae</taxon>
        <taxon>Cichorieae</taxon>
        <taxon>Cichoriinae</taxon>
        <taxon>Cichorium</taxon>
    </lineage>
</organism>
<protein>
    <submittedName>
        <fullName evidence="1">Uncharacterized protein</fullName>
    </submittedName>
</protein>
<sequence>MSPAKQYASATAIAKSPMKKSSFAQTCNQLSAFLKEKGSLRDLHLGINAKFNDTDKSAAEMMTVDLLSNMGNPGQSTAPTEKSMNLLPQNGTADYFTTLEDSTNKVASSRSVAVSVSKAAQMTIFYNGQVIVFHDIPADRARDVMLAAGSCPPSNGKVDTGVELASSSNHSSDVRGSNQPIHVQFPANGLDLPIARRASLHKFLAKRKDKAALRAPYQLHNQSSDAGTSKKKHKFDLNL</sequence>
<reference evidence="1 2" key="2">
    <citation type="journal article" date="2022" name="Mol. Ecol. Resour.">
        <title>The genomes of chicory, endive, great burdock and yacon provide insights into Asteraceae paleo-polyploidization history and plant inulin production.</title>
        <authorList>
            <person name="Fan W."/>
            <person name="Wang S."/>
            <person name="Wang H."/>
            <person name="Wang A."/>
            <person name="Jiang F."/>
            <person name="Liu H."/>
            <person name="Zhao H."/>
            <person name="Xu D."/>
            <person name="Zhang Y."/>
        </authorList>
    </citation>
    <scope>NUCLEOTIDE SEQUENCE [LARGE SCALE GENOMIC DNA]</scope>
    <source>
        <strain evidence="2">cv. Punajuju</strain>
        <tissue evidence="1">Leaves</tissue>
    </source>
</reference>
<proteinExistence type="predicted"/>
<comment type="caution">
    <text evidence="1">The sequence shown here is derived from an EMBL/GenBank/DDBJ whole genome shotgun (WGS) entry which is preliminary data.</text>
</comment>
<evidence type="ECO:0000313" key="1">
    <source>
        <dbReference type="EMBL" id="KAI3737751.1"/>
    </source>
</evidence>
<accession>A0ACB9CU64</accession>
<dbReference type="EMBL" id="CM042013">
    <property type="protein sequence ID" value="KAI3737751.1"/>
    <property type="molecule type" value="Genomic_DNA"/>
</dbReference>
<reference evidence="2" key="1">
    <citation type="journal article" date="2022" name="Mol. Ecol. Resour.">
        <title>The genomes of chicory, endive, great burdock and yacon provide insights into Asteraceae palaeo-polyploidization history and plant inulin production.</title>
        <authorList>
            <person name="Fan W."/>
            <person name="Wang S."/>
            <person name="Wang H."/>
            <person name="Wang A."/>
            <person name="Jiang F."/>
            <person name="Liu H."/>
            <person name="Zhao H."/>
            <person name="Xu D."/>
            <person name="Zhang Y."/>
        </authorList>
    </citation>
    <scope>NUCLEOTIDE SEQUENCE [LARGE SCALE GENOMIC DNA]</scope>
    <source>
        <strain evidence="2">cv. Punajuju</strain>
    </source>
</reference>
<dbReference type="Proteomes" id="UP001055811">
    <property type="component" value="Linkage Group LG05"/>
</dbReference>
<name>A0ACB9CU64_CICIN</name>
<gene>
    <name evidence="1" type="ORF">L2E82_27763</name>
</gene>
<evidence type="ECO:0000313" key="2">
    <source>
        <dbReference type="Proteomes" id="UP001055811"/>
    </source>
</evidence>
<keyword evidence="2" id="KW-1185">Reference proteome</keyword>